<evidence type="ECO:0000313" key="1">
    <source>
        <dbReference type="EMBL" id="EKR56879.1"/>
    </source>
</evidence>
<reference evidence="1 2" key="1">
    <citation type="submission" date="2012-10" db="EMBL/GenBank/DDBJ databases">
        <authorList>
            <person name="Harkins D.M."/>
            <person name="Durkin A.S."/>
            <person name="Brinkac L.M."/>
            <person name="Haft D.H."/>
            <person name="Selengut J.D."/>
            <person name="Sanka R."/>
            <person name="DePew J."/>
            <person name="Purushe J."/>
            <person name="Chanthongthip A."/>
            <person name="Lattana O."/>
            <person name="Phetsouvanh R."/>
            <person name="Newton P.N."/>
            <person name="Vinetz J.M."/>
            <person name="Sutton G.G."/>
            <person name="Nierman W.C."/>
            <person name="Fouts D.E."/>
        </authorList>
    </citation>
    <scope>NUCLEOTIDE SEQUENCE [LARGE SCALE GENOMIC DNA]</scope>
    <source>
        <strain evidence="1 2">UI 12758</strain>
    </source>
</reference>
<protein>
    <submittedName>
        <fullName evidence="1">Uncharacterized protein</fullName>
    </submittedName>
</protein>
<evidence type="ECO:0000313" key="2">
    <source>
        <dbReference type="Proteomes" id="UP000001340"/>
    </source>
</evidence>
<organism evidence="1 2">
    <name type="scientific">Leptospira interrogans str. UI 12758</name>
    <dbReference type="NCBI Taxonomy" id="1049938"/>
    <lineage>
        <taxon>Bacteria</taxon>
        <taxon>Pseudomonadati</taxon>
        <taxon>Spirochaetota</taxon>
        <taxon>Spirochaetia</taxon>
        <taxon>Leptospirales</taxon>
        <taxon>Leptospiraceae</taxon>
        <taxon>Leptospira</taxon>
    </lineage>
</organism>
<proteinExistence type="predicted"/>
<comment type="caution">
    <text evidence="1">The sequence shown here is derived from an EMBL/GenBank/DDBJ whole genome shotgun (WGS) entry which is preliminary data.</text>
</comment>
<name>A0A0E2DMK2_LEPIR</name>
<dbReference type="AlphaFoldDB" id="A0A0E2DMK2"/>
<gene>
    <name evidence="1" type="ORF">LEP1GSC105_4200</name>
</gene>
<sequence length="45" mass="5512">MRCWKADWQGFKTFFHLLEILKRDVSSRKKFLKTEIPTFTVMIYA</sequence>
<accession>A0A0E2DMK2</accession>
<dbReference type="EMBL" id="AHNR02000010">
    <property type="protein sequence ID" value="EKR56879.1"/>
    <property type="molecule type" value="Genomic_DNA"/>
</dbReference>
<dbReference type="Proteomes" id="UP000001340">
    <property type="component" value="Unassembled WGS sequence"/>
</dbReference>